<evidence type="ECO:0000259" key="4">
    <source>
        <dbReference type="Pfam" id="PF16325"/>
    </source>
</evidence>
<evidence type="ECO:0000313" key="5">
    <source>
        <dbReference type="EMBL" id="AIZ13922.1"/>
    </source>
</evidence>
<dbReference type="HOGENOM" id="CLU_011540_0_2_11"/>
<dbReference type="Gene3D" id="2.40.30.10">
    <property type="entry name" value="Translation factors"/>
    <property type="match status" value="1"/>
</dbReference>
<protein>
    <submittedName>
        <fullName evidence="5">Collagenase</fullName>
    </submittedName>
</protein>
<feature type="domain" description="Peptidase family U32 C-terminal" evidence="4">
    <location>
        <begin position="417"/>
        <end position="501"/>
    </location>
</feature>
<evidence type="ECO:0000256" key="2">
    <source>
        <dbReference type="ARBA" id="ARBA00022801"/>
    </source>
</evidence>
<proteinExistence type="inferred from homology"/>
<dbReference type="GO" id="GO:0006508">
    <property type="term" value="P:proteolysis"/>
    <property type="evidence" value="ECO:0007669"/>
    <property type="project" value="UniProtKB-KW"/>
</dbReference>
<evidence type="ECO:0000256" key="1">
    <source>
        <dbReference type="ARBA" id="ARBA00022670"/>
    </source>
</evidence>
<name>A0A0A7I0V0_9BIFI</name>
<dbReference type="EMBL" id="CP007456">
    <property type="protein sequence ID" value="AIZ13922.1"/>
    <property type="molecule type" value="Genomic_DNA"/>
</dbReference>
<dbReference type="SUPFAM" id="SSF51366">
    <property type="entry name" value="Ribulose-phoshate binding barrel"/>
    <property type="match status" value="1"/>
</dbReference>
<reference evidence="5 6" key="1">
    <citation type="journal article" date="2015" name="Genome Announc.">
        <title>Complete and Assembled Genome Sequence of Bifidobacterium kashiwanohense PV20-2, Isolated from the Feces of an Anemic Kenyan Infant.</title>
        <authorList>
            <person name="Vazquez-Gutierrez P."/>
            <person name="Lacroix C."/>
            <person name="Chassard C."/>
            <person name="Klumpp J."/>
            <person name="Jans C."/>
            <person name="Stevens M.J."/>
        </authorList>
    </citation>
    <scope>NUCLEOTIDE SEQUENCE [LARGE SCALE GENOMIC DNA]</scope>
    <source>
        <strain evidence="5 6">PV20-2</strain>
    </source>
</reference>
<dbReference type="InterPro" id="IPR032525">
    <property type="entry name" value="Peptidase_U32_C"/>
</dbReference>
<keyword evidence="2" id="KW-0378">Hydrolase</keyword>
<evidence type="ECO:0000313" key="6">
    <source>
        <dbReference type="Proteomes" id="UP000030625"/>
    </source>
</evidence>
<sequence>MQRRNKPEVLAPAGNLRGLKTAVDYGADAVYCGGKAFGMRSAPKNLSLEDFEEGSRYAHERGARVYVTCNVLPRNNEVEAMREYIGQLKDTGVDALIVSDIGVMLMAREVAPNLELHVSTQAGVTNYQAANAFYQLGARRVVLAREMDLQAVRDIRARIPDDLDIECFVHGAMCMAFSGRCLFSNYLTGRDGNHGECAQPCRWKYSIVEEKRPGQYFPIEQTKEGAYLFNSQDMNMLAHIDDLLDSGATSLKIEGRSKSAYYIAAMTNAYKTAVDAYMVQRGFEDEDGTVLKPFHDRVIRPSDPDYGKPETADSIMEHADGAFAGKPDIATVPVASAGEPDDLSYHARSTRRKSNTAAEILPEGWYHAGVRPAEHVSLPDWLLDEPDKVAHRDYSTGFYYPEHKVQQSTDRSAYFRAWLVVGEVLSWSPEDGGRVTIMSRNKIEAGQEVEFVLPGAAPLAYTIPAGGFRDADGHWVEAINNPAHVFSMPCPQEVPVNAAIRSRTKKPTLKAE</sequence>
<evidence type="ECO:0000256" key="3">
    <source>
        <dbReference type="ARBA" id="ARBA00038374"/>
    </source>
</evidence>
<dbReference type="AlphaFoldDB" id="A0A0A7I0V0"/>
<dbReference type="STRING" id="1447716.AH68_01520"/>
<comment type="similarity">
    <text evidence="3">Belongs to the peptidase U32 family.</text>
</comment>
<dbReference type="InterPro" id="IPR011060">
    <property type="entry name" value="RibuloseP-bd_barrel"/>
</dbReference>
<gene>
    <name evidence="5" type="ORF">AH68_01520</name>
</gene>
<organism evidence="5 6">
    <name type="scientific">Bifidobacterium catenulatum PV20-2</name>
    <dbReference type="NCBI Taxonomy" id="1447716"/>
    <lineage>
        <taxon>Bacteria</taxon>
        <taxon>Bacillati</taxon>
        <taxon>Actinomycetota</taxon>
        <taxon>Actinomycetes</taxon>
        <taxon>Bifidobacteriales</taxon>
        <taxon>Bifidobacteriaceae</taxon>
        <taxon>Bifidobacterium</taxon>
    </lineage>
</organism>
<dbReference type="InterPro" id="IPR001539">
    <property type="entry name" value="Peptidase_U32"/>
</dbReference>
<dbReference type="OrthoDB" id="9807498at2"/>
<dbReference type="KEGG" id="bka:AH68_01520"/>
<dbReference type="RefSeq" id="WP_039196994.1">
    <property type="nucleotide sequence ID" value="NZ_CP007456.1"/>
</dbReference>
<dbReference type="InterPro" id="IPR051454">
    <property type="entry name" value="RNA/ubiquinone_mod_enzymes"/>
</dbReference>
<dbReference type="PANTHER" id="PTHR30217">
    <property type="entry name" value="PEPTIDASE U32 FAMILY"/>
    <property type="match status" value="1"/>
</dbReference>
<dbReference type="Proteomes" id="UP000030625">
    <property type="component" value="Chromosome"/>
</dbReference>
<accession>A0A0A7I0V0</accession>
<dbReference type="PANTHER" id="PTHR30217:SF6">
    <property type="entry name" value="TRNA HYDROXYLATION PROTEIN P"/>
    <property type="match status" value="1"/>
</dbReference>
<keyword evidence="1" id="KW-0645">Protease</keyword>
<dbReference type="Pfam" id="PF16325">
    <property type="entry name" value="Peptidase_U32_C"/>
    <property type="match status" value="1"/>
</dbReference>
<dbReference type="GO" id="GO:0008233">
    <property type="term" value="F:peptidase activity"/>
    <property type="evidence" value="ECO:0007669"/>
    <property type="project" value="UniProtKB-KW"/>
</dbReference>
<dbReference type="Pfam" id="PF01136">
    <property type="entry name" value="Peptidase_U32"/>
    <property type="match status" value="1"/>
</dbReference>